<name>X1G8T9_9ZZZZ</name>
<reference evidence="1" key="1">
    <citation type="journal article" date="2014" name="Front. Microbiol.">
        <title>High frequency of phylogenetically diverse reductive dehalogenase-homologous genes in deep subseafloor sedimentary metagenomes.</title>
        <authorList>
            <person name="Kawai M."/>
            <person name="Futagami T."/>
            <person name="Toyoda A."/>
            <person name="Takaki Y."/>
            <person name="Nishi S."/>
            <person name="Hori S."/>
            <person name="Arai W."/>
            <person name="Tsubouchi T."/>
            <person name="Morono Y."/>
            <person name="Uchiyama I."/>
            <person name="Ito T."/>
            <person name="Fujiyama A."/>
            <person name="Inagaki F."/>
            <person name="Takami H."/>
        </authorList>
    </citation>
    <scope>NUCLEOTIDE SEQUENCE</scope>
    <source>
        <strain evidence="1">Expedition CK06-06</strain>
    </source>
</reference>
<protein>
    <submittedName>
        <fullName evidence="1">Uncharacterized protein</fullName>
    </submittedName>
</protein>
<gene>
    <name evidence="1" type="ORF">S03H2_28115</name>
</gene>
<dbReference type="AlphaFoldDB" id="X1G8T9"/>
<dbReference type="EMBL" id="BARU01016935">
    <property type="protein sequence ID" value="GAH54336.1"/>
    <property type="molecule type" value="Genomic_DNA"/>
</dbReference>
<evidence type="ECO:0000313" key="1">
    <source>
        <dbReference type="EMBL" id="GAH54336.1"/>
    </source>
</evidence>
<comment type="caution">
    <text evidence="1">The sequence shown here is derived from an EMBL/GenBank/DDBJ whole genome shotgun (WGS) entry which is preliminary data.</text>
</comment>
<organism evidence="1">
    <name type="scientific">marine sediment metagenome</name>
    <dbReference type="NCBI Taxonomy" id="412755"/>
    <lineage>
        <taxon>unclassified sequences</taxon>
        <taxon>metagenomes</taxon>
        <taxon>ecological metagenomes</taxon>
    </lineage>
</organism>
<proteinExistence type="predicted"/>
<accession>X1G8T9</accession>
<sequence>GMNRLFSSESANLKYSEYASAYMVLRTKGQSHYEAVEGLKALLQSLGIY</sequence>
<feature type="non-terminal residue" evidence="1">
    <location>
        <position position="1"/>
    </location>
</feature>